<name>A0A224X006_9LACT</name>
<organism evidence="2 3">
    <name type="scientific">Pseudolactococcus reticulitermitis</name>
    <dbReference type="NCBI Taxonomy" id="2025039"/>
    <lineage>
        <taxon>Bacteria</taxon>
        <taxon>Bacillati</taxon>
        <taxon>Bacillota</taxon>
        <taxon>Bacilli</taxon>
        <taxon>Lactobacillales</taxon>
        <taxon>Streptococcaceae</taxon>
        <taxon>Pseudolactococcus</taxon>
    </lineage>
</organism>
<reference evidence="3" key="1">
    <citation type="submission" date="2017-08" db="EMBL/GenBank/DDBJ databases">
        <title>Draft genome sequence of Lactococcus sp. strain Rs-Y01, isolated from the gut of the lower termite Reticulitermes speratus.</title>
        <authorList>
            <person name="Ohkuma M."/>
            <person name="Yuki M."/>
        </authorList>
    </citation>
    <scope>NUCLEOTIDE SEQUENCE [LARGE SCALE GENOMIC DNA]</scope>
    <source>
        <strain evidence="3">Rs-Y01</strain>
    </source>
</reference>
<dbReference type="Pfam" id="PF12459">
    <property type="entry name" value="DltX"/>
    <property type="match status" value="1"/>
</dbReference>
<evidence type="ECO:0000313" key="2">
    <source>
        <dbReference type="EMBL" id="GAX47609.1"/>
    </source>
</evidence>
<feature type="transmembrane region" description="Helical" evidence="1">
    <location>
        <begin position="16"/>
        <end position="37"/>
    </location>
</feature>
<proteinExistence type="predicted"/>
<dbReference type="EMBL" id="BEDT01000002">
    <property type="protein sequence ID" value="GAX47609.1"/>
    <property type="molecule type" value="Genomic_DNA"/>
</dbReference>
<dbReference type="InterPro" id="IPR021008">
    <property type="entry name" value="DltX"/>
</dbReference>
<evidence type="ECO:0000256" key="1">
    <source>
        <dbReference type="SAM" id="Phobius"/>
    </source>
</evidence>
<accession>A0A224X006</accession>
<comment type="caution">
    <text evidence="2">The sequence shown here is derived from an EMBL/GenBank/DDBJ whole genome shotgun (WGS) entry which is preliminary data.</text>
</comment>
<dbReference type="OrthoDB" id="2243021at2"/>
<keyword evidence="1" id="KW-0812">Transmembrane</keyword>
<evidence type="ECO:0008006" key="4">
    <source>
        <dbReference type="Google" id="ProtNLM"/>
    </source>
</evidence>
<keyword evidence="1" id="KW-1133">Transmembrane helix</keyword>
<dbReference type="RefSeq" id="WP_094784643.1">
    <property type="nucleotide sequence ID" value="NZ_BEDT01000002.1"/>
</dbReference>
<keyword evidence="3" id="KW-1185">Reference proteome</keyword>
<dbReference type="AlphaFoldDB" id="A0A224X006"/>
<keyword evidence="1" id="KW-0472">Membrane</keyword>
<gene>
    <name evidence="2" type="ORF">RsY01_1209</name>
</gene>
<dbReference type="Proteomes" id="UP000218689">
    <property type="component" value="Unassembled WGS sequence"/>
</dbReference>
<sequence length="52" mass="6302">MIKYIHNLPQQKAWPVIKFILQSLFYFMILLALLYLFNYSGKGQGHFIYNEF</sequence>
<evidence type="ECO:0000313" key="3">
    <source>
        <dbReference type="Proteomes" id="UP000218689"/>
    </source>
</evidence>
<protein>
    <recommendedName>
        <fullName evidence="4">D-Ala-teichoic acid biosynthesis protein</fullName>
    </recommendedName>
</protein>